<evidence type="ECO:0000259" key="1">
    <source>
        <dbReference type="Pfam" id="PF13649"/>
    </source>
</evidence>
<dbReference type="CDD" id="cd02440">
    <property type="entry name" value="AdoMet_MTases"/>
    <property type="match status" value="1"/>
</dbReference>
<dbReference type="EMBL" id="SJPE01000004">
    <property type="protein sequence ID" value="TBX70152.1"/>
    <property type="molecule type" value="Genomic_DNA"/>
</dbReference>
<keyword evidence="2" id="KW-0489">Methyltransferase</keyword>
<evidence type="ECO:0000313" key="2">
    <source>
        <dbReference type="EMBL" id="TBX70152.1"/>
    </source>
</evidence>
<evidence type="ECO:0000313" key="3">
    <source>
        <dbReference type="Proteomes" id="UP000293300"/>
    </source>
</evidence>
<dbReference type="GO" id="GO:0008168">
    <property type="term" value="F:methyltransferase activity"/>
    <property type="evidence" value="ECO:0007669"/>
    <property type="project" value="UniProtKB-KW"/>
</dbReference>
<keyword evidence="3" id="KW-1185">Reference proteome</keyword>
<dbReference type="Gene3D" id="3.40.50.150">
    <property type="entry name" value="Vaccinia Virus protein VP39"/>
    <property type="match status" value="1"/>
</dbReference>
<accession>A0A4Q9Z232</accession>
<comment type="caution">
    <text evidence="2">The sequence shown here is derived from an EMBL/GenBank/DDBJ whole genome shotgun (WGS) entry which is preliminary data.</text>
</comment>
<proteinExistence type="predicted"/>
<dbReference type="InterPro" id="IPR029063">
    <property type="entry name" value="SAM-dependent_MTases_sf"/>
</dbReference>
<keyword evidence="2" id="KW-0808">Transferase</keyword>
<reference evidence="2 3" key="1">
    <citation type="submission" date="2019-02" db="EMBL/GenBank/DDBJ databases">
        <title>Flavobacterium sp. RD-2-33 isolated from forest soil.</title>
        <authorList>
            <person name="Chaudhary D.K."/>
        </authorList>
    </citation>
    <scope>NUCLEOTIDE SEQUENCE [LARGE SCALE GENOMIC DNA]</scope>
    <source>
        <strain evidence="2 3">RD-2-33</strain>
    </source>
</reference>
<dbReference type="InterPro" id="IPR041698">
    <property type="entry name" value="Methyltransf_25"/>
</dbReference>
<dbReference type="AlphaFoldDB" id="A0A4Q9Z232"/>
<dbReference type="PANTHER" id="PTHR12843:SF5">
    <property type="entry name" value="EEF1A LYSINE METHYLTRANSFERASE 2"/>
    <property type="match status" value="1"/>
</dbReference>
<sequence>MMDKKEHWENVFATKTEKEVSWYQEYPQTSVDFFKTLQLPLDSEIIDVGGGDSYFIDALLALGYTNLTLLDISGNAIARIKKRLGDKAKFVTFIESDILDFNPAKKYLFWHDRACFHFLTETVQIEKYADIVDKALDKGGRIFIGAFSTEGPKKCSGLDIKQYSMESLRFVFEKEFQLEGCFIENHKTPFDTVQNFIFCGFERKKITKEPTLK</sequence>
<dbReference type="GO" id="GO:0032259">
    <property type="term" value="P:methylation"/>
    <property type="evidence" value="ECO:0007669"/>
    <property type="project" value="UniProtKB-KW"/>
</dbReference>
<dbReference type="Proteomes" id="UP000293300">
    <property type="component" value="Unassembled WGS sequence"/>
</dbReference>
<name>A0A4Q9Z232_9FLAO</name>
<dbReference type="PANTHER" id="PTHR12843">
    <property type="entry name" value="PROTEIN-LYSINE N-METHYLTRANSFERASE METTL10"/>
    <property type="match status" value="1"/>
</dbReference>
<protein>
    <submittedName>
        <fullName evidence="2">Class I SAM-dependent methyltransferase</fullName>
    </submittedName>
</protein>
<organism evidence="2 3">
    <name type="scientific">Flavobacterium silvisoli</name>
    <dbReference type="NCBI Taxonomy" id="2529433"/>
    <lineage>
        <taxon>Bacteria</taxon>
        <taxon>Pseudomonadati</taxon>
        <taxon>Bacteroidota</taxon>
        <taxon>Flavobacteriia</taxon>
        <taxon>Flavobacteriales</taxon>
        <taxon>Flavobacteriaceae</taxon>
        <taxon>Flavobacterium</taxon>
    </lineage>
</organism>
<dbReference type="Pfam" id="PF13649">
    <property type="entry name" value="Methyltransf_25"/>
    <property type="match status" value="1"/>
</dbReference>
<dbReference type="SUPFAM" id="SSF53335">
    <property type="entry name" value="S-adenosyl-L-methionine-dependent methyltransferases"/>
    <property type="match status" value="1"/>
</dbReference>
<gene>
    <name evidence="2" type="ORF">EZL74_05245</name>
</gene>
<feature type="domain" description="Methyltransferase" evidence="1">
    <location>
        <begin position="45"/>
        <end position="140"/>
    </location>
</feature>